<evidence type="ECO:0000313" key="1">
    <source>
        <dbReference type="EMBL" id="ALJ00345.1"/>
    </source>
</evidence>
<evidence type="ECO:0000313" key="2">
    <source>
        <dbReference type="Proteomes" id="UP000061382"/>
    </source>
</evidence>
<reference evidence="1 2" key="1">
    <citation type="submission" date="2015-08" db="EMBL/GenBank/DDBJ databases">
        <title>Complete genome sequence of Rufibacter tibetensis strain 1351t, a radiation-resistant bacterium from tibet plateau.</title>
        <authorList>
            <person name="Dai J."/>
        </authorList>
    </citation>
    <scope>NUCLEOTIDE SEQUENCE [LARGE SCALE GENOMIC DNA]</scope>
    <source>
        <strain evidence="1 2">1351</strain>
    </source>
</reference>
<dbReference type="EMBL" id="CP012643">
    <property type="protein sequence ID" value="ALJ00345.1"/>
    <property type="molecule type" value="Genomic_DNA"/>
</dbReference>
<protein>
    <submittedName>
        <fullName evidence="1">Uncharacterized protein</fullName>
    </submittedName>
</protein>
<keyword evidence="2" id="KW-1185">Reference proteome</keyword>
<proteinExistence type="predicted"/>
<dbReference type="KEGG" id="rti:DC20_16915"/>
<dbReference type="AlphaFoldDB" id="A0A0N7HWW0"/>
<sequence>MLLLPPFGLKAQEAPSKVRTSAVKVTSTAQPLYFLKTGSANVPLNFADIQSLDKEWIKSISVLKDKNAIEQFGQTAKHGVVLIELKAEQEQAFLKTIKEQNANSSSGIKPVHIRLYCAAPTSLGEPLYIIQTKSGEVVVSKEDLSGINPEWIKSIEVLKDGEIIKRYKDQGKYGVILITFASEREQEVLQIIKDNN</sequence>
<dbReference type="PATRIC" id="fig|512763.3.peg.3722"/>
<name>A0A0N7HWW0_9BACT</name>
<dbReference type="STRING" id="512763.DC20_16915"/>
<dbReference type="Proteomes" id="UP000061382">
    <property type="component" value="Chromosome"/>
</dbReference>
<organism evidence="1 2">
    <name type="scientific">Rufibacter tibetensis</name>
    <dbReference type="NCBI Taxonomy" id="512763"/>
    <lineage>
        <taxon>Bacteria</taxon>
        <taxon>Pseudomonadati</taxon>
        <taxon>Bacteroidota</taxon>
        <taxon>Cytophagia</taxon>
        <taxon>Cytophagales</taxon>
        <taxon>Hymenobacteraceae</taxon>
        <taxon>Rufibacter</taxon>
    </lineage>
</organism>
<gene>
    <name evidence="1" type="ORF">DC20_16915</name>
</gene>
<accession>A0A0N7HWW0</accession>